<protein>
    <recommendedName>
        <fullName evidence="6">Toprim domain-containing protein</fullName>
    </recommendedName>
</protein>
<dbReference type="EMBL" id="WJXZ01000005">
    <property type="protein sequence ID" value="MRS61679.1"/>
    <property type="molecule type" value="Genomic_DNA"/>
</dbReference>
<evidence type="ECO:0000313" key="4">
    <source>
        <dbReference type="EMBL" id="MRS61679.1"/>
    </source>
</evidence>
<dbReference type="NCBIfam" id="NF040506">
    <property type="entry name" value="PG0870_Nterm"/>
    <property type="match status" value="1"/>
</dbReference>
<name>A0A7K0EIK8_9BACT</name>
<evidence type="ECO:0000313" key="5">
    <source>
        <dbReference type="Proteomes" id="UP000441754"/>
    </source>
</evidence>
<evidence type="ECO:0000256" key="1">
    <source>
        <dbReference type="SAM" id="MobiDB-lite"/>
    </source>
</evidence>
<feature type="domain" description="Zinc beta-ribbon finger putative" evidence="3">
    <location>
        <begin position="5"/>
        <end position="60"/>
    </location>
</feature>
<dbReference type="Pfam" id="PF19898">
    <property type="entry name" value="DUF6371"/>
    <property type="match status" value="1"/>
</dbReference>
<evidence type="ECO:0000259" key="3">
    <source>
        <dbReference type="Pfam" id="PF21957"/>
    </source>
</evidence>
<proteinExistence type="predicted"/>
<dbReference type="OrthoDB" id="1068350at2"/>
<feature type="region of interest" description="Disordered" evidence="1">
    <location>
        <begin position="79"/>
        <end position="101"/>
    </location>
</feature>
<sequence>MSTPYRYKLHSKSGKLYCPSCGRRTYVPYRDDRTGDLLPEEFGRCDREANCNYSFSPYDKGTSGVSYSDQVYEADRQQWKGGQVTPQARPAPAPKQPPTPELQQIPADVFTRSLGNYEANHFAYMLKGHFGNTHAQELIERFRIGTYKANYRITQNVGDRFKVEDFGKGGTIFWCQDVDGNTYGGQGVLFSVDARTVKFKDGEGGFDRCNRPIHYLIKSYLKEQGKALPEWLERYEVTGDKFPYPFGLHQLATAPPDQTIGIVESPKTAVLAAGHFPDLCWMAIWSLSYLNKARLNPLRRRNIVLFPDTSANGTAFERWKQKADELNTKGFNITLSDYLERAATPEQKEQGYDLADFILKEWVEKKGYPPTWDNKPNAMPTIELLQSPNGEYWSNQTGVEPGRVLRPVPLHRVG</sequence>
<accession>A0A7K0EIK8</accession>
<gene>
    <name evidence="4" type="ORF">GJJ30_10300</name>
</gene>
<keyword evidence="5" id="KW-1185">Reference proteome</keyword>
<dbReference type="InterPro" id="IPR047731">
    <property type="entry name" value="Zinc_ribbon_put"/>
</dbReference>
<comment type="caution">
    <text evidence="4">The sequence shown here is derived from an EMBL/GenBank/DDBJ whole genome shotgun (WGS) entry which is preliminary data.</text>
</comment>
<dbReference type="Proteomes" id="UP000441754">
    <property type="component" value="Unassembled WGS sequence"/>
</dbReference>
<evidence type="ECO:0000259" key="2">
    <source>
        <dbReference type="Pfam" id="PF19898"/>
    </source>
</evidence>
<dbReference type="RefSeq" id="WP_154175067.1">
    <property type="nucleotide sequence ID" value="NZ_WJXZ01000005.1"/>
</dbReference>
<organism evidence="4 5">
    <name type="scientific">Larkinella terrae</name>
    <dbReference type="NCBI Taxonomy" id="2025311"/>
    <lineage>
        <taxon>Bacteria</taxon>
        <taxon>Pseudomonadati</taxon>
        <taxon>Bacteroidota</taxon>
        <taxon>Cytophagia</taxon>
        <taxon>Cytophagales</taxon>
        <taxon>Spirosomataceae</taxon>
        <taxon>Larkinella</taxon>
    </lineage>
</organism>
<dbReference type="Pfam" id="PF21957">
    <property type="entry name" value="Zn_ribbon_16"/>
    <property type="match status" value="1"/>
</dbReference>
<dbReference type="AlphaFoldDB" id="A0A7K0EIK8"/>
<feature type="compositionally biased region" description="Pro residues" evidence="1">
    <location>
        <begin position="89"/>
        <end position="100"/>
    </location>
</feature>
<reference evidence="4 5" key="1">
    <citation type="journal article" date="2018" name="Antonie Van Leeuwenhoek">
        <title>Larkinella terrae sp. nov., isolated from soil on Jeju Island, South Korea.</title>
        <authorList>
            <person name="Ten L.N."/>
            <person name="Jeon J."/>
            <person name="Park S.J."/>
            <person name="Park S."/>
            <person name="Lee S.Y."/>
            <person name="Kim M.K."/>
            <person name="Jung H.Y."/>
        </authorList>
    </citation>
    <scope>NUCLEOTIDE SEQUENCE [LARGE SCALE GENOMIC DNA]</scope>
    <source>
        <strain evidence="4 5">KCTC 52001</strain>
    </source>
</reference>
<evidence type="ECO:0008006" key="6">
    <source>
        <dbReference type="Google" id="ProtNLM"/>
    </source>
</evidence>
<dbReference type="InterPro" id="IPR045951">
    <property type="entry name" value="DUF6371"/>
</dbReference>
<feature type="domain" description="DUF6371" evidence="2">
    <location>
        <begin position="120"/>
        <end position="308"/>
    </location>
</feature>